<dbReference type="GO" id="GO:0016987">
    <property type="term" value="F:sigma factor activity"/>
    <property type="evidence" value="ECO:0007669"/>
    <property type="project" value="UniProtKB-KW"/>
</dbReference>
<dbReference type="Proteomes" id="UP000256708">
    <property type="component" value="Unassembled WGS sequence"/>
</dbReference>
<evidence type="ECO:0000256" key="4">
    <source>
        <dbReference type="ARBA" id="ARBA00023163"/>
    </source>
</evidence>
<organism evidence="7 8">
    <name type="scientific">Pontibacter diazotrophicus</name>
    <dbReference type="NCBI Taxonomy" id="1400979"/>
    <lineage>
        <taxon>Bacteria</taxon>
        <taxon>Pseudomonadati</taxon>
        <taxon>Bacteroidota</taxon>
        <taxon>Cytophagia</taxon>
        <taxon>Cytophagales</taxon>
        <taxon>Hymenobacteraceae</taxon>
        <taxon>Pontibacter</taxon>
    </lineage>
</organism>
<comment type="similarity">
    <text evidence="1">Belongs to the sigma-70 factor family. ECF subfamily.</text>
</comment>
<dbReference type="Pfam" id="PF08281">
    <property type="entry name" value="Sigma70_r4_2"/>
    <property type="match status" value="1"/>
</dbReference>
<dbReference type="InterPro" id="IPR036388">
    <property type="entry name" value="WH-like_DNA-bd_sf"/>
</dbReference>
<dbReference type="PANTHER" id="PTHR43133:SF46">
    <property type="entry name" value="RNA POLYMERASE SIGMA-70 FACTOR ECF SUBFAMILY"/>
    <property type="match status" value="1"/>
</dbReference>
<evidence type="ECO:0000256" key="3">
    <source>
        <dbReference type="ARBA" id="ARBA00023082"/>
    </source>
</evidence>
<dbReference type="GO" id="GO:0006352">
    <property type="term" value="P:DNA-templated transcription initiation"/>
    <property type="evidence" value="ECO:0007669"/>
    <property type="project" value="InterPro"/>
</dbReference>
<dbReference type="RefSeq" id="WP_115565055.1">
    <property type="nucleotide sequence ID" value="NZ_QRGR01000008.1"/>
</dbReference>
<dbReference type="InterPro" id="IPR014327">
    <property type="entry name" value="RNA_pol_sigma70_bacteroid"/>
</dbReference>
<protein>
    <submittedName>
        <fullName evidence="7">RNA polymerase sigma-70 factor</fullName>
    </submittedName>
</protein>
<dbReference type="InterPro" id="IPR007627">
    <property type="entry name" value="RNA_pol_sigma70_r2"/>
</dbReference>
<dbReference type="SUPFAM" id="SSF88659">
    <property type="entry name" value="Sigma3 and sigma4 domains of RNA polymerase sigma factors"/>
    <property type="match status" value="1"/>
</dbReference>
<evidence type="ECO:0000256" key="2">
    <source>
        <dbReference type="ARBA" id="ARBA00023015"/>
    </source>
</evidence>
<dbReference type="EMBL" id="QRGR01000008">
    <property type="protein sequence ID" value="RDV15460.1"/>
    <property type="molecule type" value="Genomic_DNA"/>
</dbReference>
<dbReference type="NCBIfam" id="TIGR02985">
    <property type="entry name" value="Sig70_bacteroi1"/>
    <property type="match status" value="1"/>
</dbReference>
<dbReference type="Gene3D" id="1.10.1740.10">
    <property type="match status" value="1"/>
</dbReference>
<dbReference type="AlphaFoldDB" id="A0A3D8LDI8"/>
<dbReference type="InterPro" id="IPR039425">
    <property type="entry name" value="RNA_pol_sigma-70-like"/>
</dbReference>
<proteinExistence type="inferred from homology"/>
<dbReference type="Pfam" id="PF04542">
    <property type="entry name" value="Sigma70_r2"/>
    <property type="match status" value="1"/>
</dbReference>
<dbReference type="SUPFAM" id="SSF88946">
    <property type="entry name" value="Sigma2 domain of RNA polymerase sigma factors"/>
    <property type="match status" value="1"/>
</dbReference>
<feature type="domain" description="RNA polymerase sigma-70 region 2" evidence="5">
    <location>
        <begin position="58"/>
        <end position="124"/>
    </location>
</feature>
<dbReference type="NCBIfam" id="TIGR02937">
    <property type="entry name" value="sigma70-ECF"/>
    <property type="match status" value="1"/>
</dbReference>
<evidence type="ECO:0000256" key="1">
    <source>
        <dbReference type="ARBA" id="ARBA00010641"/>
    </source>
</evidence>
<evidence type="ECO:0000313" key="7">
    <source>
        <dbReference type="EMBL" id="RDV15460.1"/>
    </source>
</evidence>
<reference evidence="8" key="1">
    <citation type="submission" date="2018-08" db="EMBL/GenBank/DDBJ databases">
        <authorList>
            <person name="Liu Z.-W."/>
            <person name="Du Z.-J."/>
        </authorList>
    </citation>
    <scope>NUCLEOTIDE SEQUENCE [LARGE SCALE GENOMIC DNA]</scope>
    <source>
        <strain evidence="8">H4X</strain>
    </source>
</reference>
<comment type="caution">
    <text evidence="7">The sequence shown here is derived from an EMBL/GenBank/DDBJ whole genome shotgun (WGS) entry which is preliminary data.</text>
</comment>
<dbReference type="InterPro" id="IPR013324">
    <property type="entry name" value="RNA_pol_sigma_r3/r4-like"/>
</dbReference>
<dbReference type="OrthoDB" id="1524077at2"/>
<keyword evidence="3" id="KW-0731">Sigma factor</keyword>
<dbReference type="CDD" id="cd06171">
    <property type="entry name" value="Sigma70_r4"/>
    <property type="match status" value="1"/>
</dbReference>
<dbReference type="InterPro" id="IPR013325">
    <property type="entry name" value="RNA_pol_sigma_r2"/>
</dbReference>
<dbReference type="InterPro" id="IPR013249">
    <property type="entry name" value="RNA_pol_sigma70_r4_t2"/>
</dbReference>
<evidence type="ECO:0000259" key="6">
    <source>
        <dbReference type="Pfam" id="PF08281"/>
    </source>
</evidence>
<name>A0A3D8LDI8_9BACT</name>
<dbReference type="PANTHER" id="PTHR43133">
    <property type="entry name" value="RNA POLYMERASE ECF-TYPE SIGMA FACTO"/>
    <property type="match status" value="1"/>
</dbReference>
<keyword evidence="2" id="KW-0805">Transcription regulation</keyword>
<keyword evidence="4" id="KW-0804">Transcription</keyword>
<feature type="domain" description="RNA polymerase sigma factor 70 region 4 type 2" evidence="6">
    <location>
        <begin position="156"/>
        <end position="204"/>
    </location>
</feature>
<dbReference type="Gene3D" id="1.10.10.10">
    <property type="entry name" value="Winged helix-like DNA-binding domain superfamily/Winged helix DNA-binding domain"/>
    <property type="match status" value="1"/>
</dbReference>
<dbReference type="GO" id="GO:0003677">
    <property type="term" value="F:DNA binding"/>
    <property type="evidence" value="ECO:0007669"/>
    <property type="project" value="InterPro"/>
</dbReference>
<gene>
    <name evidence="7" type="ORF">DXT99_08165</name>
</gene>
<dbReference type="InterPro" id="IPR014284">
    <property type="entry name" value="RNA_pol_sigma-70_dom"/>
</dbReference>
<keyword evidence="8" id="KW-1185">Reference proteome</keyword>
<evidence type="ECO:0000259" key="5">
    <source>
        <dbReference type="Pfam" id="PF04542"/>
    </source>
</evidence>
<sequence>MNKIVNLFSTVGGDVNLPASNSEAKDVFLDGKEASGTDNELFIRQAFKDDPKLGCELLYRHYYQGLCSHASRFVYSKSIAEDIVSDIFCQFYLNGTFMEISTSYRAFLYKSVRNRAYNYLRLEAKRTVELDPVYENNTEAACQQPDSVIEYEELSQQVEAAINSLPPKCRKIYLMHRFEDKKYSEIAEALQLSPRTVEVQIRKASQLVREALSKTWILYVLLLHSLC</sequence>
<evidence type="ECO:0000313" key="8">
    <source>
        <dbReference type="Proteomes" id="UP000256708"/>
    </source>
</evidence>
<accession>A0A3D8LDI8</accession>